<comment type="caution">
    <text evidence="1">The sequence shown here is derived from an EMBL/GenBank/DDBJ whole genome shotgun (WGS) entry which is preliminary data.</text>
</comment>
<keyword evidence="2" id="KW-1185">Reference proteome</keyword>
<accession>A0ACC3SM22</accession>
<evidence type="ECO:0000313" key="1">
    <source>
        <dbReference type="EMBL" id="KAK8219744.1"/>
    </source>
</evidence>
<dbReference type="Proteomes" id="UP001320706">
    <property type="component" value="Unassembled WGS sequence"/>
</dbReference>
<sequence length="1313" mass="146645">MESARKNGSYARPTTSQYYDYNQPAASYANPTTNKKSFSARAGPEFNDALDYRTDPRHDSSQSYNAPVQANNAVQRSDSRRMREPQAALHVPKPRAPLTDDDGDTLVAYDKYGNPYDISGLQPLSAGNASKAQPSGRPQKPTVKIPTSQQSQDEPSPYSAISPRTRRGVDDLRRGSVPDRSPLQKLEVKLDDISKEEKRARMEEAEHQARQRAVGDRTGKHEDAAPISTSQRRRSSANEPSRTTNDANPISNGRRNVSAPLASGLNTHHPGRGSTEIRAKPYVPDGRTYYPEGPPEDKNISANQRFHRASEALRLQSGKPDRHYGNQGAEPSSPQVVGGAEAGLDRSDSKKYRHRLRDAGYASAAIEAGMTLDGVGKSKDERTDHHDRRRSVDQPASTDSGMGRRDSKRLQKHTTPQDYNTGNADPDRAGAGQVQLHSDRTGVRQGLKAAVRHQEPDPLPPEAVKNPRGEVPKYQVPPQTAGGQAAREQVAFSEVRPVHHGAHHEQDHRHHRLSGMFHRHHDQERRYERAPELDEWRKAGTAKLAADDLMLDEMSANASDSDRAWWERNKQSSGPNTRHASGGYDGAYEEEATSFKPPLFLKCGPLLRYTGMRRERPSKPGQSSVTDREIWRGSVMIVTLDHRSSYENVPVLRLFAQPMDLLPPPPTHFAHDADNLPSEYLDPIAGQVKVSRVGSALYVKPLEQVDGGVDLSREESEHGLFETTKSPTLGPQHVSGPDGQKRQHITIRDRSRIRGRDGEKAGKYREVKAAKLHSERGVTFWRFNLEIELGAAQARIAYRINRGPAIGFWVPGRGQSMNMMFHSCNGFSLSVDSNVFSGPDPLWRDVLNKHQSKPLHVVIGGGDQIYNDAATRDTILFKEWLQTKNPEHKYRQDFTPDMQDELETFYLDRYAMWFSQGLFSMANSQIPMVNIWDDHDIIDGYGSYPHHFMASNIFTGLGAVAYKYYMLFQHQSLSAETQREEPSWLLGSSPGPYINELSRSVFMFLGHKVAFLGLDCRTERMRDEILSQDSYDIIFKRCRAEIVKGETMHLIVLLGVPIAYPRLNFLENILTSRVMDPIKAIGRTGMLGSTPPPTPPPEPQDQEGYARPDRRFPPGSMQRTGSAQRSSSLGRGGTFRPGNLIRRLSGSRSRGPPEALTPDQTRPYDSYEPSSRRGSMEQGTHNSGGSYFPPQNTRPTFHRRPTDLSEKEAAKAAAKGGAEGNLQGREHGHIDLEGGLDICLNMEVDQRDPAGITVPYRLLVPALWYEGPADTNEAHFKGRRASIMDPWFTLFDTLLHALLHIPMVLKILLIIDG</sequence>
<gene>
    <name evidence="1" type="ORF">M8818_000718</name>
</gene>
<evidence type="ECO:0000313" key="2">
    <source>
        <dbReference type="Proteomes" id="UP001320706"/>
    </source>
</evidence>
<organism evidence="1 2">
    <name type="scientific">Zalaria obscura</name>
    <dbReference type="NCBI Taxonomy" id="2024903"/>
    <lineage>
        <taxon>Eukaryota</taxon>
        <taxon>Fungi</taxon>
        <taxon>Dikarya</taxon>
        <taxon>Ascomycota</taxon>
        <taxon>Pezizomycotina</taxon>
        <taxon>Dothideomycetes</taxon>
        <taxon>Dothideomycetidae</taxon>
        <taxon>Dothideales</taxon>
        <taxon>Zalariaceae</taxon>
        <taxon>Zalaria</taxon>
    </lineage>
</organism>
<protein>
    <submittedName>
        <fullName evidence="1">Uncharacterized protein</fullName>
    </submittedName>
</protein>
<proteinExistence type="predicted"/>
<dbReference type="EMBL" id="JAMKPW020000003">
    <property type="protein sequence ID" value="KAK8219744.1"/>
    <property type="molecule type" value="Genomic_DNA"/>
</dbReference>
<name>A0ACC3SM22_9PEZI</name>
<reference evidence="1" key="1">
    <citation type="submission" date="2024-02" db="EMBL/GenBank/DDBJ databases">
        <title>Metagenome Assembled Genome of Zalaria obscura JY119.</title>
        <authorList>
            <person name="Vighnesh L."/>
            <person name="Jagadeeshwari U."/>
            <person name="Venkata Ramana C."/>
            <person name="Sasikala C."/>
        </authorList>
    </citation>
    <scope>NUCLEOTIDE SEQUENCE</scope>
    <source>
        <strain evidence="1">JY119</strain>
    </source>
</reference>